<evidence type="ECO:0000313" key="9">
    <source>
        <dbReference type="Proteomes" id="UP000254467"/>
    </source>
</evidence>
<keyword evidence="3 6" id="KW-0812">Transmembrane</keyword>
<dbReference type="PANTHER" id="PTHR23519">
    <property type="entry name" value="AUTOPHAGY-RELATED PROTEIN 22"/>
    <property type="match status" value="1"/>
</dbReference>
<feature type="transmembrane region" description="Helical" evidence="6">
    <location>
        <begin position="27"/>
        <end position="51"/>
    </location>
</feature>
<feature type="transmembrane region" description="Helical" evidence="6">
    <location>
        <begin position="225"/>
        <end position="254"/>
    </location>
</feature>
<dbReference type="STRING" id="35756.GCA_001044155_00107"/>
<dbReference type="InterPro" id="IPR050495">
    <property type="entry name" value="ATG22/LtaA_families"/>
</dbReference>
<keyword evidence="2" id="KW-0813">Transport</keyword>
<evidence type="ECO:0000256" key="5">
    <source>
        <dbReference type="ARBA" id="ARBA00023136"/>
    </source>
</evidence>
<accession>A0A376CL35</accession>
<evidence type="ECO:0000256" key="6">
    <source>
        <dbReference type="SAM" id="Phobius"/>
    </source>
</evidence>
<dbReference type="InterPro" id="IPR020846">
    <property type="entry name" value="MFS_dom"/>
</dbReference>
<dbReference type="InterPro" id="IPR024671">
    <property type="entry name" value="Atg22-like"/>
</dbReference>
<dbReference type="OrthoDB" id="9768783at2"/>
<feature type="transmembrane region" description="Helical" evidence="6">
    <location>
        <begin position="260"/>
        <end position="282"/>
    </location>
</feature>
<evidence type="ECO:0000256" key="3">
    <source>
        <dbReference type="ARBA" id="ARBA00022692"/>
    </source>
</evidence>
<evidence type="ECO:0000259" key="7">
    <source>
        <dbReference type="PROSITE" id="PS50850"/>
    </source>
</evidence>
<feature type="transmembrane region" description="Helical" evidence="6">
    <location>
        <begin position="123"/>
        <end position="147"/>
    </location>
</feature>
<feature type="transmembrane region" description="Helical" evidence="6">
    <location>
        <begin position="380"/>
        <end position="399"/>
    </location>
</feature>
<dbReference type="Gene3D" id="1.20.1250.20">
    <property type="entry name" value="MFS general substrate transporter like domains"/>
    <property type="match status" value="1"/>
</dbReference>
<feature type="transmembrane region" description="Helical" evidence="6">
    <location>
        <begin position="289"/>
        <end position="306"/>
    </location>
</feature>
<feature type="transmembrane region" description="Helical" evidence="6">
    <location>
        <begin position="85"/>
        <end position="111"/>
    </location>
</feature>
<gene>
    <name evidence="8" type="ORF">NCTC11862_00584</name>
</gene>
<dbReference type="AlphaFoldDB" id="A0A376CL35"/>
<organism evidence="8 9">
    <name type="scientific">Corynebacterium pilosum</name>
    <dbReference type="NCBI Taxonomy" id="35756"/>
    <lineage>
        <taxon>Bacteria</taxon>
        <taxon>Bacillati</taxon>
        <taxon>Actinomycetota</taxon>
        <taxon>Actinomycetes</taxon>
        <taxon>Mycobacteriales</taxon>
        <taxon>Corynebacteriaceae</taxon>
        <taxon>Corynebacterium</taxon>
    </lineage>
</organism>
<dbReference type="PANTHER" id="PTHR23519:SF1">
    <property type="entry name" value="AUTOPHAGY-RELATED PROTEIN 22"/>
    <property type="match status" value="1"/>
</dbReference>
<reference evidence="8 9" key="1">
    <citation type="submission" date="2018-06" db="EMBL/GenBank/DDBJ databases">
        <authorList>
            <consortium name="Pathogen Informatics"/>
            <person name="Doyle S."/>
        </authorList>
    </citation>
    <scope>NUCLEOTIDE SEQUENCE [LARGE SCALE GENOMIC DNA]</scope>
    <source>
        <strain evidence="8 9">NCTC11862</strain>
    </source>
</reference>
<feature type="transmembrane region" description="Helical" evidence="6">
    <location>
        <begin position="349"/>
        <end position="374"/>
    </location>
</feature>
<dbReference type="InterPro" id="IPR036259">
    <property type="entry name" value="MFS_trans_sf"/>
</dbReference>
<dbReference type="GO" id="GO:0022857">
    <property type="term" value="F:transmembrane transporter activity"/>
    <property type="evidence" value="ECO:0007669"/>
    <property type="project" value="InterPro"/>
</dbReference>
<dbReference type="Proteomes" id="UP000254467">
    <property type="component" value="Unassembled WGS sequence"/>
</dbReference>
<keyword evidence="5 6" id="KW-0472">Membrane</keyword>
<evidence type="ECO:0000256" key="1">
    <source>
        <dbReference type="ARBA" id="ARBA00004651"/>
    </source>
</evidence>
<dbReference type="EMBL" id="UFXQ01000001">
    <property type="protein sequence ID" value="STC68809.1"/>
    <property type="molecule type" value="Genomic_DNA"/>
</dbReference>
<comment type="subcellular location">
    <subcellularLocation>
        <location evidence="1">Cell membrane</location>
        <topology evidence="1">Multi-pass membrane protein</topology>
    </subcellularLocation>
</comment>
<protein>
    <submittedName>
        <fullName evidence="8">Major facilitator superfamily permease</fullName>
    </submittedName>
</protein>
<feature type="transmembrane region" description="Helical" evidence="6">
    <location>
        <begin position="167"/>
        <end position="187"/>
    </location>
</feature>
<feature type="transmembrane region" description="Helical" evidence="6">
    <location>
        <begin position="312"/>
        <end position="328"/>
    </location>
</feature>
<evidence type="ECO:0000256" key="2">
    <source>
        <dbReference type="ARBA" id="ARBA00022448"/>
    </source>
</evidence>
<dbReference type="Pfam" id="PF11700">
    <property type="entry name" value="ATG22"/>
    <property type="match status" value="1"/>
</dbReference>
<keyword evidence="4 6" id="KW-1133">Transmembrane helix</keyword>
<sequence length="411" mass="43655">MRQPASSSASFTAVPGKRTDRLSVAAWASWDAGTAAFHAVLVTFIFSVYLVDDVGATVDSGLKPSQWYSLSMAALFFIKNTAPEYFFAGLVLLAAASVTIQFAEVSYFAMLNQVSTEETVGRVSGAGWAAGYVGGIVVLLLSFIFFVSGEGDTRGLLNIPTDEGLNIRAVAAFAAAWMLVLALPLFLRVPEIPRTTPDLRESFIASYRRLFRDLKTLWHTSKNGVFFLVASAIFRDGLSGVFAFGAILAVTVYGLSASEVLLFGVAANVVAAVGAFVGGYLDDLIGPKAVILSSLVIMIITGFALLFADGPLAFWILGLILCLFVGPAQSSSRSFVARVAPPGHEGQMFGLYTTTGRAVSWLTPLLFATFVGIIGTDDRAGIIGIVMVLLIGATLIIPVRDPQRDPNPDLA</sequence>
<proteinExistence type="predicted"/>
<dbReference type="RefSeq" id="WP_018582773.1">
    <property type="nucleotide sequence ID" value="NZ_LDYD01000011.1"/>
</dbReference>
<dbReference type="GO" id="GO:0005886">
    <property type="term" value="C:plasma membrane"/>
    <property type="evidence" value="ECO:0007669"/>
    <property type="project" value="UniProtKB-SubCell"/>
</dbReference>
<name>A0A376CL35_9CORY</name>
<dbReference type="PROSITE" id="PS50850">
    <property type="entry name" value="MFS"/>
    <property type="match status" value="1"/>
</dbReference>
<evidence type="ECO:0000313" key="8">
    <source>
        <dbReference type="EMBL" id="STC68809.1"/>
    </source>
</evidence>
<dbReference type="SUPFAM" id="SSF103473">
    <property type="entry name" value="MFS general substrate transporter"/>
    <property type="match status" value="1"/>
</dbReference>
<keyword evidence="9" id="KW-1185">Reference proteome</keyword>
<evidence type="ECO:0000256" key="4">
    <source>
        <dbReference type="ARBA" id="ARBA00022989"/>
    </source>
</evidence>
<feature type="domain" description="Major facilitator superfamily (MFS) profile" evidence="7">
    <location>
        <begin position="225"/>
        <end position="411"/>
    </location>
</feature>